<dbReference type="InterPro" id="IPR023631">
    <property type="entry name" value="Amidase_dom"/>
</dbReference>
<keyword evidence="4" id="KW-1185">Reference proteome</keyword>
<dbReference type="NCBIfam" id="TIGR02713">
    <property type="entry name" value="allophanate_hyd"/>
    <property type="match status" value="1"/>
</dbReference>
<dbReference type="EC" id="3.5.1.54" evidence="3"/>
<comment type="caution">
    <text evidence="3">The sequence shown here is derived from an EMBL/GenBank/DDBJ whole genome shotgun (WGS) entry which is preliminary data.</text>
</comment>
<dbReference type="GO" id="GO:0004039">
    <property type="term" value="F:allophanate hydrolase activity"/>
    <property type="evidence" value="ECO:0007669"/>
    <property type="project" value="UniProtKB-EC"/>
</dbReference>
<dbReference type="OrthoDB" id="9811471at2"/>
<evidence type="ECO:0000313" key="4">
    <source>
        <dbReference type="Proteomes" id="UP000289708"/>
    </source>
</evidence>
<dbReference type="SUPFAM" id="SSF75304">
    <property type="entry name" value="Amidase signature (AS) enzymes"/>
    <property type="match status" value="1"/>
</dbReference>
<dbReference type="Pfam" id="PF21986">
    <property type="entry name" value="AH_C"/>
    <property type="match status" value="1"/>
</dbReference>
<organism evidence="3 4">
    <name type="scientific">Hansschlegelia zhihuaiae</name>
    <dbReference type="NCBI Taxonomy" id="405005"/>
    <lineage>
        <taxon>Bacteria</taxon>
        <taxon>Pseudomonadati</taxon>
        <taxon>Pseudomonadota</taxon>
        <taxon>Alphaproteobacteria</taxon>
        <taxon>Hyphomicrobiales</taxon>
        <taxon>Methylopilaceae</taxon>
        <taxon>Hansschlegelia</taxon>
    </lineage>
</organism>
<dbReference type="Gene3D" id="3.10.490.10">
    <property type="entry name" value="Gamma-glutamyl cyclotransferase-like"/>
    <property type="match status" value="1"/>
</dbReference>
<gene>
    <name evidence="3" type="primary">atzF</name>
    <name evidence="3" type="ORF">EK403_13875</name>
</gene>
<reference evidence="3 4" key="1">
    <citation type="submission" date="2018-12" db="EMBL/GenBank/DDBJ databases">
        <title>bacterium Hansschlegelia zhihuaiae S113.</title>
        <authorList>
            <person name="He J."/>
        </authorList>
    </citation>
    <scope>NUCLEOTIDE SEQUENCE [LARGE SCALE GENOMIC DNA]</scope>
    <source>
        <strain evidence="3 4">S 113</strain>
    </source>
</reference>
<dbReference type="Pfam" id="PF01425">
    <property type="entry name" value="Amidase"/>
    <property type="match status" value="1"/>
</dbReference>
<feature type="domain" description="Amidase" evidence="1">
    <location>
        <begin position="28"/>
        <end position="438"/>
    </location>
</feature>
<dbReference type="AlphaFoldDB" id="A0A4Q0MGG0"/>
<dbReference type="PANTHER" id="PTHR11895">
    <property type="entry name" value="TRANSAMIDASE"/>
    <property type="match status" value="1"/>
</dbReference>
<feature type="domain" description="Allophanate hydrolase C-terminal" evidence="2">
    <location>
        <begin position="475"/>
        <end position="597"/>
    </location>
</feature>
<protein>
    <submittedName>
        <fullName evidence="3">Allophanate hydrolase</fullName>
        <ecNumber evidence="3">3.5.1.54</ecNumber>
    </submittedName>
</protein>
<dbReference type="NCBIfam" id="NF006043">
    <property type="entry name" value="PRK08186.1"/>
    <property type="match status" value="1"/>
</dbReference>
<dbReference type="PANTHER" id="PTHR11895:SF169">
    <property type="entry name" value="GLUTAMYL-TRNA(GLN) AMIDOTRANSFERASE"/>
    <property type="match status" value="1"/>
</dbReference>
<dbReference type="InterPro" id="IPR036928">
    <property type="entry name" value="AS_sf"/>
</dbReference>
<dbReference type="InterPro" id="IPR014085">
    <property type="entry name" value="Allophanate_hydrolase"/>
</dbReference>
<keyword evidence="3" id="KW-0378">Hydrolase</keyword>
<evidence type="ECO:0000259" key="2">
    <source>
        <dbReference type="Pfam" id="PF21986"/>
    </source>
</evidence>
<dbReference type="InterPro" id="IPR053844">
    <property type="entry name" value="AH_C"/>
</dbReference>
<dbReference type="RefSeq" id="WP_128778077.1">
    <property type="nucleotide sequence ID" value="NZ_RYFI01000013.1"/>
</dbReference>
<dbReference type="Gene3D" id="3.90.1300.10">
    <property type="entry name" value="Amidase signature (AS) domain"/>
    <property type="match status" value="1"/>
</dbReference>
<evidence type="ECO:0000259" key="1">
    <source>
        <dbReference type="Pfam" id="PF01425"/>
    </source>
</evidence>
<sequence>MTTKLSDLVFDLPSLARAYAEGLDPVAVVDEAYDRLEAWNDPGIFISLVDREAARKAARALGPTPDGRPLWGVPFAIKDSIDFKGLPTTAACPDFAYEPERHAPSVARTLAAGAIAIGKLNLDQFATGLVGVRTPYAVPRNTVDPAFVPGGSSSGSAVAVGAGVLPFTLGTDTAGSGRVPAGLNNIVGLKPTVGLTPTVGVVYSVRFVDGVTVFATTVDDAYEVLAAIGGLDPADGFSRDMAVPKLGPLQPVTRVAIPDATSRRFGGSAAAEAAFDATIEDVRRLGGETVEIDLESYFAVARMLYEGSFVASRYHQIRDFIEASPEALHPVTRGIIEGARKFSAADAYGDMYRLTELRRTLGAVWSGVDCMLVPTYPRAHTVEAVLADPIALNSELGAYTNFVNLLDYCALAVPGRPRTDGVPAGVTLIGPAGADGLLASLGAAIHAAGATPIGATGRTPPKPAERPAAAGPGEIEIAVVGAHMSGMALNGELTRQGGRFLRATRTAPSYRLHLLEGRTPRPGLLRIADGEGASIELEVWALPAANYGPFVSRVPAPLGIGWTKLADGSEVLGFLVEAAAVAKAPDITAYGGWRSYARSAQAA</sequence>
<dbReference type="EMBL" id="RYFI01000013">
    <property type="protein sequence ID" value="RXF72651.1"/>
    <property type="molecule type" value="Genomic_DNA"/>
</dbReference>
<dbReference type="Proteomes" id="UP000289708">
    <property type="component" value="Unassembled WGS sequence"/>
</dbReference>
<proteinExistence type="predicted"/>
<dbReference type="Gene3D" id="1.20.58.1700">
    <property type="match status" value="1"/>
</dbReference>
<dbReference type="InterPro" id="IPR000120">
    <property type="entry name" value="Amidase"/>
</dbReference>
<name>A0A4Q0MGG0_9HYPH</name>
<evidence type="ECO:0000313" key="3">
    <source>
        <dbReference type="EMBL" id="RXF72651.1"/>
    </source>
</evidence>
<accession>A0A4Q0MGG0</accession>